<feature type="transmembrane region" description="Helical" evidence="5">
    <location>
        <begin position="368"/>
        <end position="385"/>
    </location>
</feature>
<gene>
    <name evidence="7" type="ORF">BWR60_30725</name>
</gene>
<feature type="region of interest" description="Disordered" evidence="4">
    <location>
        <begin position="395"/>
        <end position="431"/>
    </location>
</feature>
<dbReference type="InterPro" id="IPR011701">
    <property type="entry name" value="MFS"/>
</dbReference>
<feature type="transmembrane region" description="Helical" evidence="5">
    <location>
        <begin position="168"/>
        <end position="191"/>
    </location>
</feature>
<evidence type="ECO:0000313" key="8">
    <source>
        <dbReference type="Proteomes" id="UP000196655"/>
    </source>
</evidence>
<feature type="transmembrane region" description="Helical" evidence="5">
    <location>
        <begin position="12"/>
        <end position="37"/>
    </location>
</feature>
<sequence>MAATDSAPPPPSLGSVLLAVAPLLLSAAIMIMGNGLFGTLVAVRMDLDGFGVGTIGLVLAFYSGGFALGTLICPRIVLLVGHIRTFAAFAAIASAAALFHALWVDPVVWAVLRLITGISMAVLFTIIESWLNARASNAVRGRVMSSYMAVNYTAFGLSQPWLTVMDPASFALFSVVAMLVSLSLVPLSLTPVETPPVIKVKRFGLRALIAISPLGVAGCFSVGLISAAFSGMGPVYARTIDPSPDWIASFMMTAIFAGFLLQYPVGRLSDRFDRRQVFLGITIALALISGALALFGGSSMTLMLVLLAAFGGLSYTIYPLSLSHANDFMEPEQLVPAAAGLLLCYGTGAVFGPIMASRVMQLLGPSGLFAWTGTVAALLALFTVYRMTRRAAKPNEEQGSFVSVAPTTTPAAAELDPRAPDEPPPTLRDVA</sequence>
<evidence type="ECO:0000256" key="1">
    <source>
        <dbReference type="ARBA" id="ARBA00022692"/>
    </source>
</evidence>
<feature type="domain" description="Major facilitator superfamily (MFS) profile" evidence="6">
    <location>
        <begin position="207"/>
        <end position="431"/>
    </location>
</feature>
<dbReference type="Pfam" id="PF07690">
    <property type="entry name" value="MFS_1"/>
    <property type="match status" value="1"/>
</dbReference>
<dbReference type="InterPro" id="IPR020846">
    <property type="entry name" value="MFS_dom"/>
</dbReference>
<dbReference type="InterPro" id="IPR047200">
    <property type="entry name" value="MFS_YcaD-like"/>
</dbReference>
<dbReference type="InterPro" id="IPR036259">
    <property type="entry name" value="MFS_trans_sf"/>
</dbReference>
<dbReference type="GO" id="GO:0022857">
    <property type="term" value="F:transmembrane transporter activity"/>
    <property type="evidence" value="ECO:0007669"/>
    <property type="project" value="InterPro"/>
</dbReference>
<evidence type="ECO:0000259" key="6">
    <source>
        <dbReference type="PROSITE" id="PS50850"/>
    </source>
</evidence>
<dbReference type="OrthoDB" id="9810614at2"/>
<feature type="transmembrane region" description="Helical" evidence="5">
    <location>
        <begin position="277"/>
        <end position="296"/>
    </location>
</feature>
<feature type="transmembrane region" description="Helical" evidence="5">
    <location>
        <begin position="302"/>
        <end position="322"/>
    </location>
</feature>
<feature type="transmembrane region" description="Helical" evidence="5">
    <location>
        <begin position="49"/>
        <end position="73"/>
    </location>
</feature>
<dbReference type="AlphaFoldDB" id="A0A211ZA16"/>
<keyword evidence="2 5" id="KW-1133">Transmembrane helix</keyword>
<evidence type="ECO:0000256" key="3">
    <source>
        <dbReference type="ARBA" id="ARBA00023136"/>
    </source>
</evidence>
<feature type="transmembrane region" description="Helical" evidence="5">
    <location>
        <begin position="110"/>
        <end position="131"/>
    </location>
</feature>
<evidence type="ECO:0000256" key="5">
    <source>
        <dbReference type="SAM" id="Phobius"/>
    </source>
</evidence>
<evidence type="ECO:0000256" key="4">
    <source>
        <dbReference type="SAM" id="MobiDB-lite"/>
    </source>
</evidence>
<keyword evidence="8" id="KW-1185">Reference proteome</keyword>
<feature type="transmembrane region" description="Helical" evidence="5">
    <location>
        <begin position="203"/>
        <end position="226"/>
    </location>
</feature>
<reference evidence="8" key="1">
    <citation type="submission" date="2017-05" db="EMBL/GenBank/DDBJ databases">
        <authorList>
            <person name="Macchi M."/>
            <person name="Festa S."/>
            <person name="Coppotelli B.M."/>
            <person name="Morelli I.S."/>
        </authorList>
    </citation>
    <scope>NUCLEOTIDE SEQUENCE [LARGE SCALE GENOMIC DNA]</scope>
    <source>
        <strain evidence="8">I</strain>
    </source>
</reference>
<feature type="transmembrane region" description="Helical" evidence="5">
    <location>
        <begin position="143"/>
        <end position="162"/>
    </location>
</feature>
<keyword evidence="3 5" id="KW-0472">Membrane</keyword>
<evidence type="ECO:0000313" key="7">
    <source>
        <dbReference type="EMBL" id="OWJ61984.1"/>
    </source>
</evidence>
<dbReference type="CDD" id="cd17477">
    <property type="entry name" value="MFS_YcaD_like"/>
    <property type="match status" value="1"/>
</dbReference>
<evidence type="ECO:0000256" key="2">
    <source>
        <dbReference type="ARBA" id="ARBA00022989"/>
    </source>
</evidence>
<feature type="transmembrane region" description="Helical" evidence="5">
    <location>
        <begin position="246"/>
        <end position="265"/>
    </location>
</feature>
<dbReference type="PANTHER" id="PTHR23521">
    <property type="entry name" value="TRANSPORTER MFS SUPERFAMILY"/>
    <property type="match status" value="1"/>
</dbReference>
<feature type="transmembrane region" description="Helical" evidence="5">
    <location>
        <begin position="334"/>
        <end position="356"/>
    </location>
</feature>
<name>A0A211ZA16_9PROT</name>
<dbReference type="SUPFAM" id="SSF103473">
    <property type="entry name" value="MFS general substrate transporter"/>
    <property type="match status" value="1"/>
</dbReference>
<dbReference type="Proteomes" id="UP000196655">
    <property type="component" value="Unassembled WGS sequence"/>
</dbReference>
<feature type="transmembrane region" description="Helical" evidence="5">
    <location>
        <begin position="85"/>
        <end position="104"/>
    </location>
</feature>
<proteinExistence type="predicted"/>
<feature type="compositionally biased region" description="Pro residues" evidence="4">
    <location>
        <begin position="422"/>
        <end position="431"/>
    </location>
</feature>
<accession>A0A211ZA16</accession>
<dbReference type="RefSeq" id="WP_088156215.1">
    <property type="nucleotide sequence ID" value="NZ_NHON01000100.1"/>
</dbReference>
<dbReference type="Gene3D" id="1.20.1250.20">
    <property type="entry name" value="MFS general substrate transporter like domains"/>
    <property type="match status" value="2"/>
</dbReference>
<dbReference type="GO" id="GO:0005886">
    <property type="term" value="C:plasma membrane"/>
    <property type="evidence" value="ECO:0007669"/>
    <property type="project" value="TreeGrafter"/>
</dbReference>
<keyword evidence="1 5" id="KW-0812">Transmembrane</keyword>
<dbReference type="PANTHER" id="PTHR23521:SF3">
    <property type="entry name" value="MFS TRANSPORTER"/>
    <property type="match status" value="1"/>
</dbReference>
<dbReference type="PROSITE" id="PS50850">
    <property type="entry name" value="MFS"/>
    <property type="match status" value="1"/>
</dbReference>
<dbReference type="STRING" id="1122125.GCA_000423185_00162"/>
<protein>
    <recommendedName>
        <fullName evidence="6">Major facilitator superfamily (MFS) profile domain-containing protein</fullName>
    </recommendedName>
</protein>
<dbReference type="EMBL" id="NHON01000100">
    <property type="protein sequence ID" value="OWJ61984.1"/>
    <property type="molecule type" value="Genomic_DNA"/>
</dbReference>
<organism evidence="7 8">
    <name type="scientific">Inquilinus limosus</name>
    <dbReference type="NCBI Taxonomy" id="171674"/>
    <lineage>
        <taxon>Bacteria</taxon>
        <taxon>Pseudomonadati</taxon>
        <taxon>Pseudomonadota</taxon>
        <taxon>Alphaproteobacteria</taxon>
        <taxon>Rhodospirillales</taxon>
        <taxon>Rhodospirillaceae</taxon>
        <taxon>Inquilinus</taxon>
    </lineage>
</organism>
<comment type="caution">
    <text evidence="7">The sequence shown here is derived from an EMBL/GenBank/DDBJ whole genome shotgun (WGS) entry which is preliminary data.</text>
</comment>